<evidence type="ECO:0000313" key="2">
    <source>
        <dbReference type="EMBL" id="RJN31791.1"/>
    </source>
</evidence>
<evidence type="ECO:0000256" key="1">
    <source>
        <dbReference type="SAM" id="Phobius"/>
    </source>
</evidence>
<dbReference type="Proteomes" id="UP000266615">
    <property type="component" value="Unassembled WGS sequence"/>
</dbReference>
<keyword evidence="1" id="KW-0812">Transmembrane</keyword>
<protein>
    <submittedName>
        <fullName evidence="2">Uncharacterized protein</fullName>
    </submittedName>
</protein>
<feature type="transmembrane region" description="Helical" evidence="1">
    <location>
        <begin position="108"/>
        <end position="126"/>
    </location>
</feature>
<dbReference type="OrthoDB" id="4481055at2"/>
<comment type="caution">
    <text evidence="2">The sequence shown here is derived from an EMBL/GenBank/DDBJ whole genome shotgun (WGS) entry which is preliminary data.</text>
</comment>
<keyword evidence="1" id="KW-1133">Transmembrane helix</keyword>
<dbReference type="RefSeq" id="WP_119902577.1">
    <property type="nucleotide sequence ID" value="NZ_QYZP01000002.1"/>
</dbReference>
<name>A0A3A4F254_9MICC</name>
<sequence>MSPLSYLMLVIVTMFNAITAIAGGVALLATGGLGMPRSMLVNGPFDSFLWPGIILLMVVGGTQVIAAILLLLRREAALLWTAVAGFAMIIWIFVETGIIAAISWLQVVYFTTGICQLSLVLILLGVTSRLSRETQVSIGPPTSPVGRQ</sequence>
<proteinExistence type="predicted"/>
<gene>
    <name evidence="2" type="ORF">D3250_06610</name>
</gene>
<feature type="transmembrane region" description="Helical" evidence="1">
    <location>
        <begin position="79"/>
        <end position="102"/>
    </location>
</feature>
<dbReference type="EMBL" id="QYZP01000002">
    <property type="protein sequence ID" value="RJN31791.1"/>
    <property type="molecule type" value="Genomic_DNA"/>
</dbReference>
<feature type="transmembrane region" description="Helical" evidence="1">
    <location>
        <begin position="48"/>
        <end position="72"/>
    </location>
</feature>
<evidence type="ECO:0000313" key="3">
    <source>
        <dbReference type="Proteomes" id="UP000266615"/>
    </source>
</evidence>
<organism evidence="2 3">
    <name type="scientific">Nesterenkonia natronophila</name>
    <dbReference type="NCBI Taxonomy" id="2174932"/>
    <lineage>
        <taxon>Bacteria</taxon>
        <taxon>Bacillati</taxon>
        <taxon>Actinomycetota</taxon>
        <taxon>Actinomycetes</taxon>
        <taxon>Micrococcales</taxon>
        <taxon>Micrococcaceae</taxon>
        <taxon>Nesterenkonia</taxon>
    </lineage>
</organism>
<reference evidence="2 3" key="1">
    <citation type="submission" date="2018-09" db="EMBL/GenBank/DDBJ databases">
        <title>Nesterenkonia natronophila sp. nov., an alkaliphilic actinobacteriume isolated from a soda lake, and emended description of the genus Nesterenkonia.</title>
        <authorList>
            <person name="Menes R.J."/>
            <person name="Iriarte A."/>
        </authorList>
    </citation>
    <scope>NUCLEOTIDE SEQUENCE [LARGE SCALE GENOMIC DNA]</scope>
    <source>
        <strain evidence="2 3">M8</strain>
    </source>
</reference>
<keyword evidence="1" id="KW-0472">Membrane</keyword>
<keyword evidence="3" id="KW-1185">Reference proteome</keyword>
<dbReference type="AlphaFoldDB" id="A0A3A4F254"/>
<accession>A0A3A4F254</accession>
<feature type="transmembrane region" description="Helical" evidence="1">
    <location>
        <begin position="7"/>
        <end position="28"/>
    </location>
</feature>